<evidence type="ECO:0000256" key="4">
    <source>
        <dbReference type="ARBA" id="ARBA00023136"/>
    </source>
</evidence>
<dbReference type="RefSeq" id="WP_345069394.1">
    <property type="nucleotide sequence ID" value="NZ_BAABCN010000016.1"/>
</dbReference>
<reference evidence="8" key="1">
    <citation type="journal article" date="2019" name="Int. J. Syst. Evol. Microbiol.">
        <title>The Global Catalogue of Microorganisms (GCM) 10K type strain sequencing project: providing services to taxonomists for standard genome sequencing and annotation.</title>
        <authorList>
            <consortium name="The Broad Institute Genomics Platform"/>
            <consortium name="The Broad Institute Genome Sequencing Center for Infectious Disease"/>
            <person name="Wu L."/>
            <person name="Ma J."/>
        </authorList>
    </citation>
    <scope>NUCLEOTIDE SEQUENCE [LARGE SCALE GENOMIC DNA]</scope>
    <source>
        <strain evidence="8">JCM 17021</strain>
    </source>
</reference>
<evidence type="ECO:0000313" key="7">
    <source>
        <dbReference type="EMBL" id="GAA3892256.1"/>
    </source>
</evidence>
<gene>
    <name evidence="7" type="ORF">GCM10022381_37480</name>
</gene>
<keyword evidence="2 5" id="KW-0812">Transmembrane</keyword>
<evidence type="ECO:0000256" key="1">
    <source>
        <dbReference type="ARBA" id="ARBA00004141"/>
    </source>
</evidence>
<comment type="caution">
    <text evidence="7">The sequence shown here is derived from an EMBL/GenBank/DDBJ whole genome shotgun (WGS) entry which is preliminary data.</text>
</comment>
<keyword evidence="3 5" id="KW-1133">Transmembrane helix</keyword>
<evidence type="ECO:0000256" key="3">
    <source>
        <dbReference type="ARBA" id="ARBA00022989"/>
    </source>
</evidence>
<name>A0ABP7KZX9_9MICO</name>
<comment type="subcellular location">
    <subcellularLocation>
        <location evidence="1">Membrane</location>
        <topology evidence="1">Multi-pass membrane protein</topology>
    </subcellularLocation>
</comment>
<evidence type="ECO:0000313" key="8">
    <source>
        <dbReference type="Proteomes" id="UP001501803"/>
    </source>
</evidence>
<protein>
    <submittedName>
        <fullName evidence="7">ABC transporter permease</fullName>
    </submittedName>
</protein>
<feature type="domain" description="ABC-2 type transporter transmembrane" evidence="6">
    <location>
        <begin position="21"/>
        <end position="382"/>
    </location>
</feature>
<feature type="transmembrane region" description="Helical" evidence="5">
    <location>
        <begin position="224"/>
        <end position="253"/>
    </location>
</feature>
<feature type="transmembrane region" description="Helical" evidence="5">
    <location>
        <begin position="23"/>
        <end position="43"/>
    </location>
</feature>
<dbReference type="InterPro" id="IPR013525">
    <property type="entry name" value="ABC2_TM"/>
</dbReference>
<dbReference type="EMBL" id="BAABCN010000016">
    <property type="protein sequence ID" value="GAA3892256.1"/>
    <property type="molecule type" value="Genomic_DNA"/>
</dbReference>
<feature type="transmembrane region" description="Helical" evidence="5">
    <location>
        <begin position="181"/>
        <end position="203"/>
    </location>
</feature>
<evidence type="ECO:0000256" key="5">
    <source>
        <dbReference type="SAM" id="Phobius"/>
    </source>
</evidence>
<organism evidence="7 8">
    <name type="scientific">Leifsonia kafniensis</name>
    <dbReference type="NCBI Taxonomy" id="475957"/>
    <lineage>
        <taxon>Bacteria</taxon>
        <taxon>Bacillati</taxon>
        <taxon>Actinomycetota</taxon>
        <taxon>Actinomycetes</taxon>
        <taxon>Micrococcales</taxon>
        <taxon>Microbacteriaceae</taxon>
        <taxon>Leifsonia</taxon>
    </lineage>
</organism>
<feature type="transmembrane region" description="Helical" evidence="5">
    <location>
        <begin position="363"/>
        <end position="382"/>
    </location>
</feature>
<sequence length="424" mass="45998">MARHNLGTVVRFEFFRTITKRRFWVATLFVPVVLIVVFSLVFVSNNSREQSEAAQKDAHFSFEYTDASGVVLPSVVESFGGTLAPSTEAGVAAVKAGTLDAFFAYPAEPASQKIRVFGADIGVFNNGEYSSVAQSILQTSAAERLGSPELTQIAAGDLTTNTVTFSNGNVSGGFNGVLPPLVFLAIFYAVILLLGNQMLSATLEEKENRVTEMILTTINPTSLILGKIVSLLFIGIVQMAVFALPFVLGYLFFRSQLNIPNLDLAALTFDPQQMIVGALILLGGFALFTGTLVALGAAMPTVKDAGPIYGALMILIFVPFYTISLIISDPTALIVQIFTFFPYSAPVTALLRNAFGTLPLWQAIVIIAELWILAALVLRLAVRLFRYGSIEYSRKISIRDALRPTRQPVKQPVTSRELPPVTRT</sequence>
<feature type="transmembrane region" description="Helical" evidence="5">
    <location>
        <begin position="308"/>
        <end position="327"/>
    </location>
</feature>
<proteinExistence type="predicted"/>
<keyword evidence="4 5" id="KW-0472">Membrane</keyword>
<keyword evidence="8" id="KW-1185">Reference proteome</keyword>
<feature type="transmembrane region" description="Helical" evidence="5">
    <location>
        <begin position="333"/>
        <end position="351"/>
    </location>
</feature>
<feature type="transmembrane region" description="Helical" evidence="5">
    <location>
        <begin position="273"/>
        <end position="296"/>
    </location>
</feature>
<evidence type="ECO:0000259" key="6">
    <source>
        <dbReference type="Pfam" id="PF12698"/>
    </source>
</evidence>
<dbReference type="Proteomes" id="UP001501803">
    <property type="component" value="Unassembled WGS sequence"/>
</dbReference>
<dbReference type="Pfam" id="PF12698">
    <property type="entry name" value="ABC2_membrane_3"/>
    <property type="match status" value="1"/>
</dbReference>
<evidence type="ECO:0000256" key="2">
    <source>
        <dbReference type="ARBA" id="ARBA00022692"/>
    </source>
</evidence>
<accession>A0ABP7KZX9</accession>